<feature type="domain" description="Peptidase M16 C-terminal" evidence="4">
    <location>
        <begin position="738"/>
        <end position="914"/>
    </location>
</feature>
<proteinExistence type="inferred from homology"/>
<dbReference type="Gene3D" id="3.30.830.10">
    <property type="entry name" value="Metalloenzyme, LuxS/M16 peptidase-like"/>
    <property type="match status" value="4"/>
</dbReference>
<dbReference type="Pfam" id="PF00675">
    <property type="entry name" value="Peptidase_M16"/>
    <property type="match status" value="2"/>
</dbReference>
<gene>
    <name evidence="5" type="ORF">EWE75_14920</name>
</gene>
<dbReference type="GO" id="GO:0046872">
    <property type="term" value="F:metal ion binding"/>
    <property type="evidence" value="ECO:0007669"/>
    <property type="project" value="InterPro"/>
</dbReference>
<feature type="domain" description="Peptidase M16 C-terminal" evidence="4">
    <location>
        <begin position="282"/>
        <end position="456"/>
    </location>
</feature>
<keyword evidence="6" id="KW-1185">Reference proteome</keyword>
<dbReference type="Pfam" id="PF05193">
    <property type="entry name" value="Peptidase_M16_C"/>
    <property type="match status" value="2"/>
</dbReference>
<keyword evidence="2" id="KW-0645">Protease</keyword>
<dbReference type="Proteomes" id="UP000292085">
    <property type="component" value="Unassembled WGS sequence"/>
</dbReference>
<dbReference type="InterPro" id="IPR050361">
    <property type="entry name" value="MPP/UQCRC_Complex"/>
</dbReference>
<dbReference type="EMBL" id="SGIS01000023">
    <property type="protein sequence ID" value="RZF63623.1"/>
    <property type="molecule type" value="Genomic_DNA"/>
</dbReference>
<dbReference type="OrthoDB" id="9811314at2"/>
<comment type="similarity">
    <text evidence="1">Belongs to the peptidase M16 family.</text>
</comment>
<feature type="domain" description="Peptidase M16 N-terminal" evidence="3">
    <location>
        <begin position="592"/>
        <end position="699"/>
    </location>
</feature>
<evidence type="ECO:0000259" key="3">
    <source>
        <dbReference type="Pfam" id="PF00675"/>
    </source>
</evidence>
<comment type="caution">
    <text evidence="5">The sequence shown here is derived from an EMBL/GenBank/DDBJ whole genome shotgun (WGS) entry which is preliminary data.</text>
</comment>
<keyword evidence="2" id="KW-0482">Metalloprotease</keyword>
<evidence type="ECO:0000259" key="4">
    <source>
        <dbReference type="Pfam" id="PF05193"/>
    </source>
</evidence>
<evidence type="ECO:0000313" key="5">
    <source>
        <dbReference type="EMBL" id="RZF63623.1"/>
    </source>
</evidence>
<dbReference type="SUPFAM" id="SSF63411">
    <property type="entry name" value="LuxS/MPP-like metallohydrolase"/>
    <property type="match status" value="4"/>
</dbReference>
<dbReference type="PANTHER" id="PTHR11851:SF49">
    <property type="entry name" value="MITOCHONDRIAL-PROCESSING PEPTIDASE SUBUNIT ALPHA"/>
    <property type="match status" value="1"/>
</dbReference>
<reference evidence="5 6" key="1">
    <citation type="submission" date="2019-02" db="EMBL/GenBank/DDBJ databases">
        <authorList>
            <person name="Li Y."/>
        </authorList>
    </citation>
    <scope>NUCLEOTIDE SEQUENCE [LARGE SCALE GENOMIC DNA]</scope>
    <source>
        <strain evidence="5 6">3-7</strain>
    </source>
</reference>
<dbReference type="PANTHER" id="PTHR11851">
    <property type="entry name" value="METALLOPROTEASE"/>
    <property type="match status" value="1"/>
</dbReference>
<sequence>MFGRDPLMVHADRDGLRRLQEALGAVSEFFEIHVGEIPPSMLAIWCCTFITQGAIGDWTRFFAHGSARADPRDETMRLKSLALIGTMMFLTQPALAETKPAPVEALIRQVDIPYTQFTLANGLRVVVHTDRKAPIVAVSVWYDVGSKFEPKGKTGFAHLFEHLMFNGSENAPGDFYAPLKQAGGTDMNGSTYFDRTNYYETVPKTALDRALFLESDRMGYLLGAVTQATLDRQRGVVQNEKRQGDNRPYGLVQYKQIEGLFPAGHPYGHTTIGSMADLDAASLDDVKNWFRAHYGPNNTVLVLAGDIDAASAKPLVEKYFGAIPRGPQNVAPAAAIPTLAVAKSEVMKDRVGATLLLRAWTVPGVNDTDSIALDVAAGVLGGLSSSRLDDLLVRKEKLAVQVSAHNSSFAQLGTFSVRALVRPGVDPALVATRLDAIVADFLHNGPSADEVSRYVTESVSGTIAGLERVGGGGGKAVTLAEGALYSNDPGFYKKQLADLAAQTPAHVRAVAAKWLSRPVYALTVEPGARDAYVDAAVPPAAPVAVKAEPPVKGTRGAMPPAGAAIDLTYPKVERTRLSNGIEIVYAQRGAVPFTRAVLSFDAGYAADVAGRSGTAKFALAMLNEGTATRDATALAEAKERLGAGIGMAMSADRTNVSFSAPSVNLAPVIDLFADMVRHPAFAPAEVERKRAELLAAIAQEVTDPGALANRVLPPLLYGAASPYAKANGGGDPAAVAALTRDDLIAFNATWLRPDTARLFVVSDRPLAEIAAAFERGFGDWQAAGARGVKTFTALAPSAPKIVLVDRPDSPQSTILGALPNGLAGTDELLPLITANDALGGGFLARINMNLREDKHWAYGASGSFQRIEHAAPYLVSAPVQADKTGAAIAELRKELTGYVGAQPMTQAEFDRAIADATRSLPGSFETSQALLGGMQNNDLWKRPDDYYATITARYRALTRAQVEAAARATIDPARAFWVVVGDAKVVRPQLDSLGLPVEVIPAASVATARRAAGLQE</sequence>
<dbReference type="AlphaFoldDB" id="A0A4Q6XSZ5"/>
<protein>
    <submittedName>
        <fullName evidence="5">Insulinase family protein</fullName>
    </submittedName>
</protein>
<organism evidence="5 6">
    <name type="scientific">Sphingomonas populi</name>
    <dbReference type="NCBI Taxonomy" id="2484750"/>
    <lineage>
        <taxon>Bacteria</taxon>
        <taxon>Pseudomonadati</taxon>
        <taxon>Pseudomonadota</taxon>
        <taxon>Alphaproteobacteria</taxon>
        <taxon>Sphingomonadales</taxon>
        <taxon>Sphingomonadaceae</taxon>
        <taxon>Sphingomonas</taxon>
    </lineage>
</organism>
<dbReference type="InterPro" id="IPR011765">
    <property type="entry name" value="Pept_M16_N"/>
</dbReference>
<evidence type="ECO:0000256" key="2">
    <source>
        <dbReference type="ARBA" id="ARBA00023049"/>
    </source>
</evidence>
<keyword evidence="2" id="KW-0378">Hydrolase</keyword>
<feature type="domain" description="Peptidase M16 N-terminal" evidence="3">
    <location>
        <begin position="124"/>
        <end position="245"/>
    </location>
</feature>
<accession>A0A4Q6XSZ5</accession>
<dbReference type="InterPro" id="IPR007863">
    <property type="entry name" value="Peptidase_M16_C"/>
</dbReference>
<evidence type="ECO:0000256" key="1">
    <source>
        <dbReference type="ARBA" id="ARBA00007261"/>
    </source>
</evidence>
<dbReference type="InterPro" id="IPR011249">
    <property type="entry name" value="Metalloenz_LuxS/M16"/>
</dbReference>
<name>A0A4Q6XSZ5_9SPHN</name>
<evidence type="ECO:0000313" key="6">
    <source>
        <dbReference type="Proteomes" id="UP000292085"/>
    </source>
</evidence>